<comment type="caution">
    <text evidence="1">The sequence shown here is derived from an EMBL/GenBank/DDBJ whole genome shotgun (WGS) entry which is preliminary data.</text>
</comment>
<organism evidence="1 2">
    <name type="scientific">Serratia marcescens</name>
    <dbReference type="NCBI Taxonomy" id="615"/>
    <lineage>
        <taxon>Bacteria</taxon>
        <taxon>Pseudomonadati</taxon>
        <taxon>Pseudomonadota</taxon>
        <taxon>Gammaproteobacteria</taxon>
        <taxon>Enterobacterales</taxon>
        <taxon>Yersiniaceae</taxon>
        <taxon>Serratia</taxon>
    </lineage>
</organism>
<dbReference type="InterPro" id="IPR037914">
    <property type="entry name" value="SpoVT-AbrB_sf"/>
</dbReference>
<accession>A0A5C7C649</accession>
<reference evidence="1 2" key="1">
    <citation type="submission" date="2019-07" db="EMBL/GenBank/DDBJ databases">
        <title>Serratia strains were isolated from fresh produce.</title>
        <authorList>
            <person name="Cho G.-S."/>
            <person name="Stein M."/>
            <person name="Lee W."/>
            <person name="Suh S.H."/>
            <person name="Franz C.M.A.P."/>
        </authorList>
    </citation>
    <scope>NUCLEOTIDE SEQUENCE [LARGE SCALE GENOMIC DNA]</scope>
    <source>
        <strain evidence="1 2">S16</strain>
    </source>
</reference>
<sequence length="90" mass="10089">MQTVKIRAQGGAMIVTIPRDVASGLGWDVGTEVMVERQGEAVSFKSCQRKPRGAFTVSELLGQIDRDEIRTLNEDVDAFTRMKPEGKEYW</sequence>
<gene>
    <name evidence="1" type="ORF">FOT62_21560</name>
</gene>
<protein>
    <submittedName>
        <fullName evidence="1">Antitoxin</fullName>
    </submittedName>
</protein>
<dbReference type="SUPFAM" id="SSF89447">
    <property type="entry name" value="AbrB/MazE/MraZ-like"/>
    <property type="match status" value="1"/>
</dbReference>
<dbReference type="AlphaFoldDB" id="A0A5C7C649"/>
<name>A0A5C7C649_SERMA</name>
<dbReference type="RefSeq" id="WP_147882465.1">
    <property type="nucleotide sequence ID" value="NZ_VOUQ01000015.1"/>
</dbReference>
<dbReference type="Proteomes" id="UP000321126">
    <property type="component" value="Unassembled WGS sequence"/>
</dbReference>
<proteinExistence type="predicted"/>
<dbReference type="Gene3D" id="2.10.260.10">
    <property type="match status" value="1"/>
</dbReference>
<evidence type="ECO:0000313" key="2">
    <source>
        <dbReference type="Proteomes" id="UP000321126"/>
    </source>
</evidence>
<dbReference type="EMBL" id="VOUQ01000015">
    <property type="protein sequence ID" value="TXE28355.1"/>
    <property type="molecule type" value="Genomic_DNA"/>
</dbReference>
<evidence type="ECO:0000313" key="1">
    <source>
        <dbReference type="EMBL" id="TXE28355.1"/>
    </source>
</evidence>